<comment type="caution">
    <text evidence="9">The sequence shown here is derived from an EMBL/GenBank/DDBJ whole genome shotgun (WGS) entry which is preliminary data.</text>
</comment>
<feature type="chain" id="PRO_5015375587" description="Cytochrome c-type biogenesis protein" evidence="7">
    <location>
        <begin position="25"/>
        <end position="168"/>
    </location>
</feature>
<evidence type="ECO:0000259" key="8">
    <source>
        <dbReference type="Pfam" id="PF03918"/>
    </source>
</evidence>
<evidence type="ECO:0000256" key="6">
    <source>
        <dbReference type="ARBA" id="ARBA00023004"/>
    </source>
</evidence>
<keyword evidence="4 7" id="KW-0732">Signal</keyword>
<evidence type="ECO:0000313" key="9">
    <source>
        <dbReference type="EMBL" id="PSW07564.1"/>
    </source>
</evidence>
<dbReference type="InterPro" id="IPR005616">
    <property type="entry name" value="CcmH/CycL/Ccl2/NrfF_N"/>
</dbReference>
<sequence length="168" mass="18925">MMKRLFAMLAGLGFIVAAAVPASAAIDVYEFKNVEQEQAFQELTATLRCPKCQNNTIADSNATLAQDMRQKTFELLNEGKSQQDVIDYMVARYGNFVTYDPPLMASTLILWLGPILFIIIGFTILVMRSRKTEDAKCKVTLEAEEEQRLQALLEEIEQQNPNENGKVK</sequence>
<dbReference type="FunFam" id="1.10.8.640:FF:000001">
    <property type="entry name" value="Cytochrome c-type biogenesis protein"/>
    <property type="match status" value="1"/>
</dbReference>
<dbReference type="GO" id="GO:0017004">
    <property type="term" value="P:cytochrome complex assembly"/>
    <property type="evidence" value="ECO:0007669"/>
    <property type="project" value="UniProtKB-KW"/>
</dbReference>
<evidence type="ECO:0000313" key="10">
    <source>
        <dbReference type="Proteomes" id="UP000240904"/>
    </source>
</evidence>
<evidence type="ECO:0000256" key="5">
    <source>
        <dbReference type="ARBA" id="ARBA00022748"/>
    </source>
</evidence>
<dbReference type="OrthoDB" id="9804975at2"/>
<protein>
    <recommendedName>
        <fullName evidence="7">Cytochrome c-type biogenesis protein</fullName>
    </recommendedName>
</protein>
<dbReference type="EMBL" id="PYMC01000001">
    <property type="protein sequence ID" value="PSW07564.1"/>
    <property type="molecule type" value="Genomic_DNA"/>
</dbReference>
<proteinExistence type="inferred from homology"/>
<dbReference type="InterPro" id="IPR038297">
    <property type="entry name" value="CcmH/CycL/NrfF/Ccl2_sf"/>
</dbReference>
<accession>A0A2T3N561</accession>
<dbReference type="Gene3D" id="1.10.8.640">
    <property type="entry name" value="Cytochrome C biogenesis protein"/>
    <property type="match status" value="1"/>
</dbReference>
<keyword evidence="7" id="KW-1133">Transmembrane helix</keyword>
<keyword evidence="2 7" id="KW-0349">Heme</keyword>
<dbReference type="PANTHER" id="PTHR47870">
    <property type="entry name" value="CYTOCHROME C-TYPE BIOGENESIS PROTEIN CCMH"/>
    <property type="match status" value="1"/>
</dbReference>
<keyword evidence="5" id="KW-0201">Cytochrome c-type biogenesis</keyword>
<dbReference type="PANTHER" id="PTHR47870:SF1">
    <property type="entry name" value="CYTOCHROME C-TYPE BIOGENESIS PROTEIN CCMH"/>
    <property type="match status" value="1"/>
</dbReference>
<keyword evidence="7" id="KW-0812">Transmembrane</keyword>
<evidence type="ECO:0000256" key="7">
    <source>
        <dbReference type="RuleBase" id="RU364112"/>
    </source>
</evidence>
<feature type="domain" description="CcmH/CycL/Ccl2/NrfF N-terminal" evidence="8">
    <location>
        <begin position="14"/>
        <end position="153"/>
    </location>
</feature>
<organism evidence="9 10">
    <name type="scientific">Photobacterium lipolyticum</name>
    <dbReference type="NCBI Taxonomy" id="266810"/>
    <lineage>
        <taxon>Bacteria</taxon>
        <taxon>Pseudomonadati</taxon>
        <taxon>Pseudomonadota</taxon>
        <taxon>Gammaproteobacteria</taxon>
        <taxon>Vibrionales</taxon>
        <taxon>Vibrionaceae</taxon>
        <taxon>Photobacterium</taxon>
    </lineage>
</organism>
<dbReference type="RefSeq" id="WP_107281717.1">
    <property type="nucleotide sequence ID" value="NZ_PYMC01000001.1"/>
</dbReference>
<dbReference type="CDD" id="cd16378">
    <property type="entry name" value="CcmH_N"/>
    <property type="match status" value="1"/>
</dbReference>
<evidence type="ECO:0000256" key="1">
    <source>
        <dbReference type="ARBA" id="ARBA00010342"/>
    </source>
</evidence>
<gene>
    <name evidence="9" type="ORF">C9I89_02325</name>
</gene>
<keyword evidence="3 7" id="KW-0479">Metal-binding</keyword>
<comment type="similarity">
    <text evidence="1 7">Belongs to the CcmH/CycL/Ccl2/NrfF family.</text>
</comment>
<dbReference type="Pfam" id="PF03918">
    <property type="entry name" value="CcmH"/>
    <property type="match status" value="1"/>
</dbReference>
<evidence type="ECO:0000256" key="2">
    <source>
        <dbReference type="ARBA" id="ARBA00022617"/>
    </source>
</evidence>
<comment type="function">
    <text evidence="7">Possible subunit of a heme lyase.</text>
</comment>
<keyword evidence="6 7" id="KW-0408">Iron</keyword>
<dbReference type="InterPro" id="IPR051263">
    <property type="entry name" value="C-type_cytochrome_biogenesis"/>
</dbReference>
<dbReference type="AlphaFoldDB" id="A0A2T3N561"/>
<feature type="signal peptide" evidence="7">
    <location>
        <begin position="1"/>
        <end position="24"/>
    </location>
</feature>
<evidence type="ECO:0000256" key="3">
    <source>
        <dbReference type="ARBA" id="ARBA00022723"/>
    </source>
</evidence>
<keyword evidence="10" id="KW-1185">Reference proteome</keyword>
<dbReference type="GO" id="GO:0046872">
    <property type="term" value="F:metal ion binding"/>
    <property type="evidence" value="ECO:0007669"/>
    <property type="project" value="UniProtKB-KW"/>
</dbReference>
<feature type="transmembrane region" description="Helical" evidence="7">
    <location>
        <begin position="103"/>
        <end position="126"/>
    </location>
</feature>
<evidence type="ECO:0000256" key="4">
    <source>
        <dbReference type="ARBA" id="ARBA00022729"/>
    </source>
</evidence>
<name>A0A2T3N561_9GAMM</name>
<reference evidence="9 10" key="1">
    <citation type="submission" date="2018-03" db="EMBL/GenBank/DDBJ databases">
        <title>Whole genome sequencing of Histamine producing bacteria.</title>
        <authorList>
            <person name="Butler K."/>
        </authorList>
    </citation>
    <scope>NUCLEOTIDE SEQUENCE [LARGE SCALE GENOMIC DNA]</scope>
    <source>
        <strain evidence="9 10">DSM 16190</strain>
    </source>
</reference>
<dbReference type="GO" id="GO:0005886">
    <property type="term" value="C:plasma membrane"/>
    <property type="evidence" value="ECO:0007669"/>
    <property type="project" value="TreeGrafter"/>
</dbReference>
<keyword evidence="7" id="KW-0472">Membrane</keyword>
<dbReference type="Proteomes" id="UP000240904">
    <property type="component" value="Unassembled WGS sequence"/>
</dbReference>